<evidence type="ECO:0000256" key="1">
    <source>
        <dbReference type="SAM" id="MobiDB-lite"/>
    </source>
</evidence>
<keyword evidence="3" id="KW-1185">Reference proteome</keyword>
<reference evidence="2 3" key="1">
    <citation type="submission" date="2022-12" db="EMBL/GenBank/DDBJ databases">
        <title>Chromosome-scale assembly of the Ensete ventricosum genome.</title>
        <authorList>
            <person name="Dussert Y."/>
            <person name="Stocks J."/>
            <person name="Wendawek A."/>
            <person name="Woldeyes F."/>
            <person name="Nichols R.A."/>
            <person name="Borrell J.S."/>
        </authorList>
    </citation>
    <scope>NUCLEOTIDE SEQUENCE [LARGE SCALE GENOMIC DNA]</scope>
    <source>
        <strain evidence="3">cv. Maze</strain>
        <tissue evidence="2">Seeds</tissue>
    </source>
</reference>
<comment type="caution">
    <text evidence="2">The sequence shown here is derived from an EMBL/GenBank/DDBJ whole genome shotgun (WGS) entry which is preliminary data.</text>
</comment>
<accession>A0AAV8R1Q9</accession>
<protein>
    <submittedName>
        <fullName evidence="2">Uncharacterized protein</fullName>
    </submittedName>
</protein>
<evidence type="ECO:0000313" key="3">
    <source>
        <dbReference type="Proteomes" id="UP001222027"/>
    </source>
</evidence>
<organism evidence="2 3">
    <name type="scientific">Ensete ventricosum</name>
    <name type="common">Abyssinian banana</name>
    <name type="synonym">Musa ensete</name>
    <dbReference type="NCBI Taxonomy" id="4639"/>
    <lineage>
        <taxon>Eukaryota</taxon>
        <taxon>Viridiplantae</taxon>
        <taxon>Streptophyta</taxon>
        <taxon>Embryophyta</taxon>
        <taxon>Tracheophyta</taxon>
        <taxon>Spermatophyta</taxon>
        <taxon>Magnoliopsida</taxon>
        <taxon>Liliopsida</taxon>
        <taxon>Zingiberales</taxon>
        <taxon>Musaceae</taxon>
        <taxon>Ensete</taxon>
    </lineage>
</organism>
<sequence length="93" mass="10442">MTDTRRKSSKNSHQEKIYSRPPQPVVSYPIISAPLHMGSKDVSQGNICERKADPTRRHTAELASLRFAQVVAIFCKLSSSVPVGRDCRFNLRS</sequence>
<dbReference type="AlphaFoldDB" id="A0AAV8R1Q9"/>
<name>A0AAV8R1Q9_ENSVE</name>
<feature type="compositionally biased region" description="Basic and acidic residues" evidence="1">
    <location>
        <begin position="1"/>
        <end position="18"/>
    </location>
</feature>
<proteinExistence type="predicted"/>
<feature type="region of interest" description="Disordered" evidence="1">
    <location>
        <begin position="1"/>
        <end position="25"/>
    </location>
</feature>
<evidence type="ECO:0000313" key="2">
    <source>
        <dbReference type="EMBL" id="KAJ8484814.1"/>
    </source>
</evidence>
<dbReference type="Proteomes" id="UP001222027">
    <property type="component" value="Unassembled WGS sequence"/>
</dbReference>
<gene>
    <name evidence="2" type="ORF">OPV22_017299</name>
</gene>
<dbReference type="EMBL" id="JAQQAF010000005">
    <property type="protein sequence ID" value="KAJ8484814.1"/>
    <property type="molecule type" value="Genomic_DNA"/>
</dbReference>